<feature type="short sequence motif" description="GXGXXG" evidence="4">
    <location>
        <begin position="9"/>
        <end position="14"/>
    </location>
</feature>
<evidence type="ECO:0000256" key="2">
    <source>
        <dbReference type="ARBA" id="ARBA00022963"/>
    </source>
</evidence>
<evidence type="ECO:0000256" key="4">
    <source>
        <dbReference type="PROSITE-ProRule" id="PRU01161"/>
    </source>
</evidence>
<accession>A0A7S7AWG1</accession>
<dbReference type="PANTHER" id="PTHR14226:SF29">
    <property type="entry name" value="NEUROPATHY TARGET ESTERASE SWS"/>
    <property type="match status" value="1"/>
</dbReference>
<dbReference type="Pfam" id="PF01734">
    <property type="entry name" value="Patatin"/>
    <property type="match status" value="1"/>
</dbReference>
<dbReference type="InterPro" id="IPR016035">
    <property type="entry name" value="Acyl_Trfase/lysoPLipase"/>
</dbReference>
<dbReference type="AlphaFoldDB" id="A0A7S7AWG1"/>
<proteinExistence type="predicted"/>
<evidence type="ECO:0000256" key="3">
    <source>
        <dbReference type="ARBA" id="ARBA00023098"/>
    </source>
</evidence>
<sequence>MKWALVLSGGGARGIAYVGMLKAFNELNYPQPNCIVGCSMGAVIGGLYASGMTVNEMISFFSNGFNLSDYVEVSKFSLGHTKISKILQLGAGLNNLINKQGIDSGEKSYTLFKKLSCYQTFEQTQIPFYCNAVDLCEGKEIVFKSGFLADAMRASSSYPGFFSPYRYSGKLFVDGCVRHNTPVWIAKEKGFKNILAVTLGVFKTKPETEFESAISILSRCLETAVSAAGYIKKDSPTYILDLDSNTAAYDFSDPSYLIQLGYSLTMKSKKELDAFFTKGISGYLLRKQAAKKTAERLKHERIF</sequence>
<reference evidence="6 7" key="1">
    <citation type="submission" date="2020-09" db="EMBL/GenBank/DDBJ databases">
        <title>Characterization of Treponema spp. from bovine digital dermatitis in Korea.</title>
        <authorList>
            <person name="Espiritu H.M."/>
            <person name="Cho Y.I."/>
            <person name="Mamuad L."/>
        </authorList>
    </citation>
    <scope>NUCLEOTIDE SEQUENCE [LARGE SCALE GENOMIC DNA]</scope>
    <source>
        <strain evidence="6 7">KS1</strain>
    </source>
</reference>
<dbReference type="InterPro" id="IPR002641">
    <property type="entry name" value="PNPLA_dom"/>
</dbReference>
<dbReference type="PROSITE" id="PS51635">
    <property type="entry name" value="PNPLA"/>
    <property type="match status" value="1"/>
</dbReference>
<dbReference type="EMBL" id="CP061839">
    <property type="protein sequence ID" value="QOW60091.1"/>
    <property type="molecule type" value="Genomic_DNA"/>
</dbReference>
<evidence type="ECO:0000313" key="6">
    <source>
        <dbReference type="EMBL" id="QOW60091.1"/>
    </source>
</evidence>
<dbReference type="RefSeq" id="WP_194075693.1">
    <property type="nucleotide sequence ID" value="NZ_CP061839.1"/>
</dbReference>
<feature type="domain" description="PNPLA" evidence="5">
    <location>
        <begin position="5"/>
        <end position="187"/>
    </location>
</feature>
<evidence type="ECO:0000313" key="7">
    <source>
        <dbReference type="Proteomes" id="UP000593915"/>
    </source>
</evidence>
<dbReference type="GO" id="GO:0016042">
    <property type="term" value="P:lipid catabolic process"/>
    <property type="evidence" value="ECO:0007669"/>
    <property type="project" value="UniProtKB-UniRule"/>
</dbReference>
<comment type="caution">
    <text evidence="4">Lacks conserved residue(s) required for the propagation of feature annotation.</text>
</comment>
<keyword evidence="1 4" id="KW-0378">Hydrolase</keyword>
<evidence type="ECO:0000259" key="5">
    <source>
        <dbReference type="PROSITE" id="PS51635"/>
    </source>
</evidence>
<dbReference type="SUPFAM" id="SSF52151">
    <property type="entry name" value="FabD/lysophospholipase-like"/>
    <property type="match status" value="1"/>
</dbReference>
<dbReference type="InterPro" id="IPR050301">
    <property type="entry name" value="NTE"/>
</dbReference>
<name>A0A7S7AWG1_9SPIR</name>
<dbReference type="PANTHER" id="PTHR14226">
    <property type="entry name" value="NEUROPATHY TARGET ESTERASE/SWISS CHEESE D.MELANOGASTER"/>
    <property type="match status" value="1"/>
</dbReference>
<gene>
    <name evidence="6" type="ORF">IFE08_09575</name>
</gene>
<feature type="active site" description="Proton acceptor" evidence="4">
    <location>
        <position position="174"/>
    </location>
</feature>
<keyword evidence="3 4" id="KW-0443">Lipid metabolism</keyword>
<protein>
    <submittedName>
        <fullName evidence="6">Patatin-like phospholipase family protein</fullName>
    </submittedName>
</protein>
<feature type="short sequence motif" description="GXSXG" evidence="4">
    <location>
        <begin position="37"/>
        <end position="41"/>
    </location>
</feature>
<dbReference type="Gene3D" id="3.40.1090.10">
    <property type="entry name" value="Cytosolic phospholipase A2 catalytic domain"/>
    <property type="match status" value="1"/>
</dbReference>
<organism evidence="6 7">
    <name type="scientific">Treponema pedis</name>
    <dbReference type="NCBI Taxonomy" id="409322"/>
    <lineage>
        <taxon>Bacteria</taxon>
        <taxon>Pseudomonadati</taxon>
        <taxon>Spirochaetota</taxon>
        <taxon>Spirochaetia</taxon>
        <taxon>Spirochaetales</taxon>
        <taxon>Treponemataceae</taxon>
        <taxon>Treponema</taxon>
    </lineage>
</organism>
<feature type="active site" description="Nucleophile" evidence="4">
    <location>
        <position position="39"/>
    </location>
</feature>
<keyword evidence="2 4" id="KW-0442">Lipid degradation</keyword>
<dbReference type="Proteomes" id="UP000593915">
    <property type="component" value="Chromosome"/>
</dbReference>
<evidence type="ECO:0000256" key="1">
    <source>
        <dbReference type="ARBA" id="ARBA00022801"/>
    </source>
</evidence>
<dbReference type="GO" id="GO:0016787">
    <property type="term" value="F:hydrolase activity"/>
    <property type="evidence" value="ECO:0007669"/>
    <property type="project" value="UniProtKB-UniRule"/>
</dbReference>